<dbReference type="Proteomes" id="UP000198943">
    <property type="component" value="Unassembled WGS sequence"/>
</dbReference>
<proteinExistence type="predicted"/>
<sequence length="59" mass="7244">MTKDKQIEENFSDILSMLKKKVQQKDEEIMRLREENTKLKEKLTEIDPDFVLEETFKRR</sequence>
<reference evidence="3" key="1">
    <citation type="submission" date="2016-10" db="EMBL/GenBank/DDBJ databases">
        <authorList>
            <person name="Varghese N."/>
            <person name="Submissions S."/>
        </authorList>
    </citation>
    <scope>NUCLEOTIDE SEQUENCE [LARGE SCALE GENOMIC DNA]</scope>
    <source>
        <strain evidence="3">DSM 11005</strain>
    </source>
</reference>
<feature type="coiled-coil region" evidence="1">
    <location>
        <begin position="15"/>
        <end position="42"/>
    </location>
</feature>
<accession>A0A1G6LJ23</accession>
<evidence type="ECO:0000313" key="3">
    <source>
        <dbReference type="Proteomes" id="UP000198943"/>
    </source>
</evidence>
<keyword evidence="3" id="KW-1185">Reference proteome</keyword>
<name>A0A1G6LJ23_9FIRM</name>
<evidence type="ECO:0000256" key="1">
    <source>
        <dbReference type="SAM" id="Coils"/>
    </source>
</evidence>
<dbReference type="EMBL" id="FMYW01000007">
    <property type="protein sequence ID" value="SDC43251.1"/>
    <property type="molecule type" value="Genomic_DNA"/>
</dbReference>
<keyword evidence="1" id="KW-0175">Coiled coil</keyword>
<evidence type="ECO:0008006" key="4">
    <source>
        <dbReference type="Google" id="ProtNLM"/>
    </source>
</evidence>
<dbReference type="RefSeq" id="WP_093730287.1">
    <property type="nucleotide sequence ID" value="NZ_FMYW01000007.1"/>
</dbReference>
<protein>
    <recommendedName>
        <fullName evidence="4">Transposase</fullName>
    </recommendedName>
</protein>
<evidence type="ECO:0000313" key="2">
    <source>
        <dbReference type="EMBL" id="SDC43251.1"/>
    </source>
</evidence>
<gene>
    <name evidence="2" type="ORF">SAMN04487864_107101</name>
</gene>
<organism evidence="2 3">
    <name type="scientific">Succiniclasticum ruminis</name>
    <dbReference type="NCBI Taxonomy" id="40841"/>
    <lineage>
        <taxon>Bacteria</taxon>
        <taxon>Bacillati</taxon>
        <taxon>Bacillota</taxon>
        <taxon>Negativicutes</taxon>
        <taxon>Acidaminococcales</taxon>
        <taxon>Acidaminococcaceae</taxon>
        <taxon>Succiniclasticum</taxon>
    </lineage>
</organism>
<dbReference type="AlphaFoldDB" id="A0A1G6LJ23"/>